<comment type="catalytic activity">
    <reaction evidence="6">
        <text>a 5'-end (N(7)-methyl 5'-triphosphoguanosine)-(2'-O-methyl-ribonucleoside)-(ribonucleotide) in mRNA + S-adenosyl-L-methionine = a 5'-end (N(7)-methyl 5'-triphosphoguanosine)-(2'-O-methyl-ribonucleoside)-(2'-O-methyl-ribonucleotide) in mRNA + S-adenosyl-L-homocysteine + H(+)</text>
        <dbReference type="Rhea" id="RHEA:67024"/>
        <dbReference type="Rhea" id="RHEA-COMP:17169"/>
        <dbReference type="Rhea" id="RHEA-COMP:17170"/>
        <dbReference type="ChEBI" id="CHEBI:15378"/>
        <dbReference type="ChEBI" id="CHEBI:57856"/>
        <dbReference type="ChEBI" id="CHEBI:59789"/>
        <dbReference type="ChEBI" id="CHEBI:167612"/>
        <dbReference type="ChEBI" id="CHEBI:167614"/>
        <dbReference type="EC" id="2.1.1.296"/>
    </reaction>
</comment>
<dbReference type="InterPro" id="IPR029063">
    <property type="entry name" value="SAM-dependent_MTases_sf"/>
</dbReference>
<dbReference type="GO" id="GO:0005737">
    <property type="term" value="C:cytoplasm"/>
    <property type="evidence" value="ECO:0007669"/>
    <property type="project" value="TreeGrafter"/>
</dbReference>
<evidence type="ECO:0000256" key="6">
    <source>
        <dbReference type="ARBA" id="ARBA00049477"/>
    </source>
</evidence>
<keyword evidence="4 7" id="KW-0808">Transferase</keyword>
<evidence type="ECO:0000256" key="5">
    <source>
        <dbReference type="ARBA" id="ARBA00022691"/>
    </source>
</evidence>
<dbReference type="AlphaFoldDB" id="A0A0P4W4T1"/>
<proteinExistence type="predicted"/>
<keyword evidence="5 7" id="KW-0949">S-adenosyl-L-methionine</keyword>
<evidence type="ECO:0000259" key="9">
    <source>
        <dbReference type="PROSITE" id="PS51614"/>
    </source>
</evidence>
<evidence type="ECO:0000256" key="7">
    <source>
        <dbReference type="PROSITE-ProRule" id="PRU00946"/>
    </source>
</evidence>
<feature type="binding site" evidence="7">
    <location>
        <position position="205"/>
    </location>
    <ligand>
        <name>S-adenosyl-L-methionine</name>
        <dbReference type="ChEBI" id="CHEBI:59789"/>
    </ligand>
</feature>
<accession>A0A0P4W4T1</accession>
<dbReference type="PANTHER" id="PTHR16121:SF2">
    <property type="entry name" value="CAP-SPECIFIC MRNA (NUCLEOSIDE-2'-O-)-METHYLTRANSFERASE 2"/>
    <property type="match status" value="1"/>
</dbReference>
<dbReference type="GO" id="GO:0032259">
    <property type="term" value="P:methylation"/>
    <property type="evidence" value="ECO:0007669"/>
    <property type="project" value="UniProtKB-KW"/>
</dbReference>
<dbReference type="Pfam" id="PF01728">
    <property type="entry name" value="FtsJ"/>
    <property type="match status" value="1"/>
</dbReference>
<dbReference type="GO" id="GO:0004483">
    <property type="term" value="F:methyltransferase cap1 activity"/>
    <property type="evidence" value="ECO:0007669"/>
    <property type="project" value="TreeGrafter"/>
</dbReference>
<dbReference type="EC" id="2.1.1.296" evidence="1"/>
<feature type="binding site" evidence="7">
    <location>
        <position position="292"/>
    </location>
    <ligand>
        <name>S-adenosyl-L-methionine</name>
        <dbReference type="ChEBI" id="CHEBI:59789"/>
    </ligand>
</feature>
<dbReference type="InterPro" id="IPR002877">
    <property type="entry name" value="RNA_MeTrfase_FtsJ_dom"/>
</dbReference>
<sequence length="766" mass="86728">MESSEAKDGFSFRPHRQKRETPISPPRQQQHHHHYNKRRTPNLWHNMGSEVKKYPLLEYTDVVQVQMEAQDHFKKSFTFSPPSPGWKLPSPHTMYTAPIWQKEELQEMKASLNAVKQQLGTKDVAVWHAHTTNTNPSQRVCHAIKRHAYPEMLTQAWLKFYEIVNGYPLVPAEEEGDVKEISLSPTMVEESRATFSSVHLCEAPGAFISALNHYLILNHPNLKWQWLGNTLNPYYEDIPLSRCVVDDRLIIHTLENWCFGTDNTGDLTKQNNLCDLMRRADHLGSVKLVTADGSFDCQADPAEQEKMTHPLHLCEAAAALSILAPGGSLVLKKFTLFESETVCLMYLLCCVFKDIHVYKPATSKQGNSEVYIIALNYCGKDHFREHLEKVVEAAWCGHQVLQTMFQEEMIPEDFMEQVKECSSKFMAYQTQSIKRNLLLFEDMSERQKQLNELLKAKATTLYFERNYCAPIPKWQTLTHGLANQSRQLLESDWNKVSSSLLMRSHSLSSKVEVLTNFLIRFTEDFVDSSKATDKEKEYCMSSFIPQDMPELKFEVVSGKPLQCIESSKFCSERILRLTRELQVLWEMKTTTSKVLELDESLAACVLTHHPGATLVRGEGALRLHPGCQALEQVAGLLEGELLAGASVVVVSAPLLSRLQYGILLALASAFREVLVYRSCKVGSKLPIVVLEGLRSREAAVAVVEGLQRMGWDRMGGGVHGKGFLQVVALQSLLQDQPLMSIYHYNVHLCAHLAQMLLLGITSPAEN</sequence>
<feature type="compositionally biased region" description="Basic and acidic residues" evidence="8">
    <location>
        <begin position="1"/>
        <end position="10"/>
    </location>
</feature>
<dbReference type="InterPro" id="IPR025807">
    <property type="entry name" value="Adrift-typ_MeTrfase"/>
</dbReference>
<evidence type="ECO:0000313" key="10">
    <source>
        <dbReference type="EMBL" id="JAI61541.1"/>
    </source>
</evidence>
<evidence type="ECO:0000256" key="2">
    <source>
        <dbReference type="ARBA" id="ARBA00021134"/>
    </source>
</evidence>
<keyword evidence="3 7" id="KW-0489">Methyltransferase</keyword>
<feature type="binding site" evidence="7">
    <location>
        <position position="224"/>
    </location>
    <ligand>
        <name>S-adenosyl-L-methionine</name>
        <dbReference type="ChEBI" id="CHEBI:59789"/>
    </ligand>
</feature>
<feature type="domain" description="Adrift-type SAM-dependent 2'-O-MTase" evidence="9">
    <location>
        <begin position="151"/>
        <end position="379"/>
    </location>
</feature>
<dbReference type="SUPFAM" id="SSF53335">
    <property type="entry name" value="S-adenosyl-L-methionine-dependent methyltransferases"/>
    <property type="match status" value="1"/>
</dbReference>
<dbReference type="GO" id="GO:0120550">
    <property type="term" value="F:methyltransferase cap2 activity"/>
    <property type="evidence" value="ECO:0007669"/>
    <property type="project" value="UniProtKB-EC"/>
</dbReference>
<feature type="compositionally biased region" description="Basic residues" evidence="8">
    <location>
        <begin position="29"/>
        <end position="40"/>
    </location>
</feature>
<dbReference type="PANTHER" id="PTHR16121">
    <property type="entry name" value="CAP-SPECIFIC MRNA (NUCLEOSIDE-2'-O-)-METHYLTRANSFERASE 1-RELATED"/>
    <property type="match status" value="1"/>
</dbReference>
<evidence type="ECO:0000256" key="8">
    <source>
        <dbReference type="SAM" id="MobiDB-lite"/>
    </source>
</evidence>
<dbReference type="GO" id="GO:0006370">
    <property type="term" value="P:7-methylguanosine mRNA capping"/>
    <property type="evidence" value="ECO:0007669"/>
    <property type="project" value="TreeGrafter"/>
</dbReference>
<dbReference type="GO" id="GO:0005634">
    <property type="term" value="C:nucleus"/>
    <property type="evidence" value="ECO:0007669"/>
    <property type="project" value="UniProtKB-ARBA"/>
</dbReference>
<protein>
    <recommendedName>
        <fullName evidence="2">Cap-specific mRNA (nucleoside-2'-O-)-methyltransferase 2</fullName>
        <ecNumber evidence="1">2.1.1.296</ecNumber>
    </recommendedName>
</protein>
<evidence type="ECO:0000256" key="1">
    <source>
        <dbReference type="ARBA" id="ARBA00012770"/>
    </source>
</evidence>
<evidence type="ECO:0000256" key="4">
    <source>
        <dbReference type="ARBA" id="ARBA00022679"/>
    </source>
</evidence>
<dbReference type="PROSITE" id="PS51614">
    <property type="entry name" value="SAM_MT_ADRIFT"/>
    <property type="match status" value="1"/>
</dbReference>
<dbReference type="Gene3D" id="3.40.50.12760">
    <property type="match status" value="1"/>
</dbReference>
<feature type="active site" description="Proton acceptor" evidence="7">
    <location>
        <position position="332"/>
    </location>
</feature>
<evidence type="ECO:0000256" key="3">
    <source>
        <dbReference type="ARBA" id="ARBA00022603"/>
    </source>
</evidence>
<reference evidence="10" key="1">
    <citation type="submission" date="2015-09" db="EMBL/GenBank/DDBJ databases">
        <title>Scylla olivacea transcriptome.</title>
        <authorList>
            <person name="Ikhwanuddin M."/>
        </authorList>
    </citation>
    <scope>NUCLEOTIDE SEQUENCE</scope>
</reference>
<dbReference type="InterPro" id="IPR050851">
    <property type="entry name" value="mRNA_Cap_2O-Ribose_MeTrfase"/>
</dbReference>
<dbReference type="EMBL" id="GDRN01084165">
    <property type="protein sequence ID" value="JAI61541.1"/>
    <property type="molecule type" value="Transcribed_RNA"/>
</dbReference>
<name>A0A0P4W4T1_SCYOL</name>
<organism evidence="10">
    <name type="scientific">Scylla olivacea</name>
    <name type="common">Orange mud crab</name>
    <name type="synonym">Cancer olivacea</name>
    <dbReference type="NCBI Taxonomy" id="85551"/>
    <lineage>
        <taxon>Eukaryota</taxon>
        <taxon>Metazoa</taxon>
        <taxon>Ecdysozoa</taxon>
        <taxon>Arthropoda</taxon>
        <taxon>Crustacea</taxon>
        <taxon>Multicrustacea</taxon>
        <taxon>Malacostraca</taxon>
        <taxon>Eumalacostraca</taxon>
        <taxon>Eucarida</taxon>
        <taxon>Decapoda</taxon>
        <taxon>Pleocyemata</taxon>
        <taxon>Brachyura</taxon>
        <taxon>Eubrachyura</taxon>
        <taxon>Portunoidea</taxon>
        <taxon>Portunidae</taxon>
        <taxon>Portuninae</taxon>
        <taxon>Scylla</taxon>
    </lineage>
</organism>
<feature type="region of interest" description="Disordered" evidence="8">
    <location>
        <begin position="1"/>
        <end position="42"/>
    </location>
</feature>